<organism evidence="1 2">
    <name type="scientific">Fusarium vanettenii (strain ATCC MYA-4622 / CBS 123669 / FGSC 9596 / NRRL 45880 / 77-13-4)</name>
    <name type="common">Fusarium solani subsp. pisi</name>
    <dbReference type="NCBI Taxonomy" id="660122"/>
    <lineage>
        <taxon>Eukaryota</taxon>
        <taxon>Fungi</taxon>
        <taxon>Dikarya</taxon>
        <taxon>Ascomycota</taxon>
        <taxon>Pezizomycotina</taxon>
        <taxon>Sordariomycetes</taxon>
        <taxon>Hypocreomycetidae</taxon>
        <taxon>Hypocreales</taxon>
        <taxon>Nectriaceae</taxon>
        <taxon>Fusarium</taxon>
        <taxon>Fusarium solani species complex</taxon>
        <taxon>Fusarium vanettenii</taxon>
    </lineage>
</organism>
<dbReference type="PANTHER" id="PTHR42749:SF1">
    <property type="entry name" value="CELL SHAPE-DETERMINING PROTEIN MREB"/>
    <property type="match status" value="1"/>
</dbReference>
<dbReference type="eggNOG" id="KOG0101">
    <property type="taxonomic scope" value="Eukaryota"/>
</dbReference>
<dbReference type="KEGG" id="nhe:NECHADRAFT_85915"/>
<dbReference type="RefSeq" id="XP_003047774.1">
    <property type="nucleotide sequence ID" value="XM_003047728.1"/>
</dbReference>
<dbReference type="HOGENOM" id="CLU_009958_3_0_1"/>
<dbReference type="Gene3D" id="3.30.420.40">
    <property type="match status" value="2"/>
</dbReference>
<dbReference type="OrthoDB" id="2394218at2759"/>
<gene>
    <name evidence="1" type="ORF">NECHADRAFT_85915</name>
</gene>
<evidence type="ECO:0000313" key="1">
    <source>
        <dbReference type="EMBL" id="EEU42061.1"/>
    </source>
</evidence>
<evidence type="ECO:0000313" key="2">
    <source>
        <dbReference type="Proteomes" id="UP000005206"/>
    </source>
</evidence>
<accession>C7Z1U2</accession>
<dbReference type="EMBL" id="GG698906">
    <property type="protein sequence ID" value="EEU42061.1"/>
    <property type="molecule type" value="Genomic_DNA"/>
</dbReference>
<sequence length="541" mass="59880">MAVDLTVGIDVGMSGTGVAYRQSKTGGVECDVVYLKWGSDEQVKVPTKLAYARTDDSQPPLHWGLNIPDTTENLSVKGWFKTHFGGNGSNQAEAERHAEAERLYSDYLKCLHDELSRRFVRDGILGKAWKHANIAFVFSTPACWEPPVVAQFKALVLKAGFEKAQSKRLGRGLHTVAITMTEPQATAAFELHTPRPAANLRRDHNVMIIDVGAGTGDFSLLQVAINAQETLHWREHQPAIGENIGSWHIDKGFEARMTEILKPYQHLLSHSASHVAGEMRRGTEFLRVKHEFEGANVQSETIPVPHLGDGQRVHDDTIQDGHFTNPESKGSPAASLSGQDYLLLSGGLGSSPYVKRQLERFCNDCSILKSTKLVVSRQPQLAVCMGLVYAATSNEAVFPTIACRTSFGLVSRIPSAAPAKRTWISILTRGKGFEGRFDDCVDWIIPKLGGWPKAPQRLRDFIKTHQFMRANFSEADAKKKRKVLWSKEHFFQVDFKIKATIGQAEANFLCVDASGRKISEPVTISTPREPPIMGLDGVEEE</sequence>
<keyword evidence="2" id="KW-1185">Reference proteome</keyword>
<dbReference type="PANTHER" id="PTHR42749">
    <property type="entry name" value="CELL SHAPE-DETERMINING PROTEIN MREB"/>
    <property type="match status" value="1"/>
</dbReference>
<dbReference type="GeneID" id="9671559"/>
<name>C7Z1U2_FUSV7</name>
<dbReference type="InterPro" id="IPR043129">
    <property type="entry name" value="ATPase_NBD"/>
</dbReference>
<dbReference type="CDD" id="cd10170">
    <property type="entry name" value="ASKHA_NBD_HSP70"/>
    <property type="match status" value="1"/>
</dbReference>
<dbReference type="Gene3D" id="3.90.640.10">
    <property type="entry name" value="Actin, Chain A, domain 4"/>
    <property type="match status" value="1"/>
</dbReference>
<dbReference type="VEuPathDB" id="FungiDB:NECHADRAFT_85915"/>
<dbReference type="Proteomes" id="UP000005206">
    <property type="component" value="Chromosome 10"/>
</dbReference>
<reference evidence="1 2" key="1">
    <citation type="journal article" date="2009" name="PLoS Genet.">
        <title>The genome of Nectria haematococca: contribution of supernumerary chromosomes to gene expansion.</title>
        <authorList>
            <person name="Coleman J.J."/>
            <person name="Rounsley S.D."/>
            <person name="Rodriguez-Carres M."/>
            <person name="Kuo A."/>
            <person name="Wasmann C.C."/>
            <person name="Grimwood J."/>
            <person name="Schmutz J."/>
            <person name="Taga M."/>
            <person name="White G.J."/>
            <person name="Zhou S."/>
            <person name="Schwartz D.C."/>
            <person name="Freitag M."/>
            <person name="Ma L.J."/>
            <person name="Danchin E.G."/>
            <person name="Henrissat B."/>
            <person name="Coutinho P.M."/>
            <person name="Nelson D.R."/>
            <person name="Straney D."/>
            <person name="Napoli C.A."/>
            <person name="Barker B.M."/>
            <person name="Gribskov M."/>
            <person name="Rep M."/>
            <person name="Kroken S."/>
            <person name="Molnar I."/>
            <person name="Rensing C."/>
            <person name="Kennell J.C."/>
            <person name="Zamora J."/>
            <person name="Farman M.L."/>
            <person name="Selker E.U."/>
            <person name="Salamov A."/>
            <person name="Shapiro H."/>
            <person name="Pangilinan J."/>
            <person name="Lindquist E."/>
            <person name="Lamers C."/>
            <person name="Grigoriev I.V."/>
            <person name="Geiser D.M."/>
            <person name="Covert S.F."/>
            <person name="Temporini E."/>
            <person name="Vanetten H.D."/>
        </authorList>
    </citation>
    <scope>NUCLEOTIDE SEQUENCE [LARGE SCALE GENOMIC DNA]</scope>
    <source>
        <strain evidence="2">ATCC MYA-4622 / CBS 123669 / FGSC 9596 / NRRL 45880 / 77-13-4</strain>
    </source>
</reference>
<proteinExistence type="predicted"/>
<dbReference type="AlphaFoldDB" id="C7Z1U2"/>
<dbReference type="InParanoid" id="C7Z1U2"/>
<protein>
    <submittedName>
        <fullName evidence="1">Uncharacterized protein</fullName>
    </submittedName>
</protein>
<dbReference type="STRING" id="660122.C7Z1U2"/>
<dbReference type="SUPFAM" id="SSF53067">
    <property type="entry name" value="Actin-like ATPase domain"/>
    <property type="match status" value="1"/>
</dbReference>